<dbReference type="SUPFAM" id="SSF55920">
    <property type="entry name" value="Creatinase/aminopeptidase"/>
    <property type="match status" value="1"/>
</dbReference>
<evidence type="ECO:0000313" key="7">
    <source>
        <dbReference type="Proteomes" id="UP000199208"/>
    </source>
</evidence>
<dbReference type="InterPro" id="IPR000587">
    <property type="entry name" value="Creatinase_N"/>
</dbReference>
<dbReference type="InterPro" id="IPR000994">
    <property type="entry name" value="Pept_M24"/>
</dbReference>
<keyword evidence="1 3" id="KW-0479">Metal-binding</keyword>
<dbReference type="CDD" id="cd01092">
    <property type="entry name" value="APP-like"/>
    <property type="match status" value="1"/>
</dbReference>
<gene>
    <name evidence="6" type="ORF">SAMN03080599_01672</name>
</gene>
<sequence length="360" mass="39823">MNQTRLNAVTNQMRKQHMAQLIVSDPASIYYLTGEWIHPGERLLVLYLNLNGAKILLLNALFPLALQTDSGLTLKYFKDTEDGVSILAELMADEGDIGVDKNWPARFLLPLMEKLPHASFINGSFTIDSIRMVKDQAEQHLMRKASALNDQAMQLLQEAVSHDATELELSAVLKEAYRSLGADDLSFTPIIAFGANAALPHHDTGSTRLKPGDAIICDIGCVKEDYCSDMTRTFFYKTVSDKAREVYELVRKANLAAIEEVRPGARFCDIDAAARKIIEEGGYGPYFTHRTGHAIGLEVHEFGDVSSGNTARLEPGMIFSIEPGIYLDTEFGVRIEDLVLVTDTGCEVLNHFTKDLVVIG</sequence>
<dbReference type="Gene3D" id="3.90.230.10">
    <property type="entry name" value="Creatinase/methionine aminopeptidase superfamily"/>
    <property type="match status" value="1"/>
</dbReference>
<evidence type="ECO:0000256" key="2">
    <source>
        <dbReference type="ARBA" id="ARBA00022801"/>
    </source>
</evidence>
<protein>
    <submittedName>
        <fullName evidence="6">Xaa-Pro dipeptidase</fullName>
    </submittedName>
</protein>
<name>A0A1G5RYS3_9FIRM</name>
<dbReference type="Pfam" id="PF01321">
    <property type="entry name" value="Creatinase_N"/>
    <property type="match status" value="1"/>
</dbReference>
<dbReference type="PROSITE" id="PS00491">
    <property type="entry name" value="PROLINE_PEPTIDASE"/>
    <property type="match status" value="1"/>
</dbReference>
<dbReference type="AlphaFoldDB" id="A0A1G5RYS3"/>
<dbReference type="SUPFAM" id="SSF53092">
    <property type="entry name" value="Creatinase/prolidase N-terminal domain"/>
    <property type="match status" value="1"/>
</dbReference>
<dbReference type="InterPro" id="IPR029149">
    <property type="entry name" value="Creatin/AminoP/Spt16_N"/>
</dbReference>
<dbReference type="Proteomes" id="UP000199208">
    <property type="component" value="Unassembled WGS sequence"/>
</dbReference>
<evidence type="ECO:0000256" key="1">
    <source>
        <dbReference type="ARBA" id="ARBA00022723"/>
    </source>
</evidence>
<dbReference type="GO" id="GO:0016787">
    <property type="term" value="F:hydrolase activity"/>
    <property type="evidence" value="ECO:0007669"/>
    <property type="project" value="UniProtKB-KW"/>
</dbReference>
<evidence type="ECO:0000256" key="3">
    <source>
        <dbReference type="RuleBase" id="RU000590"/>
    </source>
</evidence>
<dbReference type="STRING" id="1120920.SAMN03080599_01672"/>
<keyword evidence="2" id="KW-0378">Hydrolase</keyword>
<keyword evidence="7" id="KW-1185">Reference proteome</keyword>
<reference evidence="6 7" key="1">
    <citation type="submission" date="2016-10" db="EMBL/GenBank/DDBJ databases">
        <authorList>
            <person name="de Groot N.N."/>
        </authorList>
    </citation>
    <scope>NUCLEOTIDE SEQUENCE [LARGE SCALE GENOMIC DNA]</scope>
    <source>
        <strain evidence="6 7">DSM 2784</strain>
    </source>
</reference>
<dbReference type="PANTHER" id="PTHR46112">
    <property type="entry name" value="AMINOPEPTIDASE"/>
    <property type="match status" value="1"/>
</dbReference>
<feature type="domain" description="Peptidase M24" evidence="4">
    <location>
        <begin position="141"/>
        <end position="343"/>
    </location>
</feature>
<organism evidence="6 7">
    <name type="scientific">Acidaminobacter hydrogenoformans DSM 2784</name>
    <dbReference type="NCBI Taxonomy" id="1120920"/>
    <lineage>
        <taxon>Bacteria</taxon>
        <taxon>Bacillati</taxon>
        <taxon>Bacillota</taxon>
        <taxon>Clostridia</taxon>
        <taxon>Peptostreptococcales</taxon>
        <taxon>Acidaminobacteraceae</taxon>
        <taxon>Acidaminobacter</taxon>
    </lineage>
</organism>
<dbReference type="GO" id="GO:0046872">
    <property type="term" value="F:metal ion binding"/>
    <property type="evidence" value="ECO:0007669"/>
    <property type="project" value="UniProtKB-KW"/>
</dbReference>
<proteinExistence type="inferred from homology"/>
<dbReference type="InterPro" id="IPR050659">
    <property type="entry name" value="Peptidase_M24B"/>
</dbReference>
<dbReference type="OrthoDB" id="9806388at2"/>
<dbReference type="Gene3D" id="3.40.350.10">
    <property type="entry name" value="Creatinase/prolidase N-terminal domain"/>
    <property type="match status" value="1"/>
</dbReference>
<dbReference type="InterPro" id="IPR001131">
    <property type="entry name" value="Peptidase_M24B_aminopep-P_CS"/>
</dbReference>
<dbReference type="PANTHER" id="PTHR46112:SF3">
    <property type="entry name" value="AMINOPEPTIDASE YPDF"/>
    <property type="match status" value="1"/>
</dbReference>
<evidence type="ECO:0000259" key="4">
    <source>
        <dbReference type="Pfam" id="PF00557"/>
    </source>
</evidence>
<dbReference type="InterPro" id="IPR036005">
    <property type="entry name" value="Creatinase/aminopeptidase-like"/>
</dbReference>
<dbReference type="Pfam" id="PF00557">
    <property type="entry name" value="Peptidase_M24"/>
    <property type="match status" value="1"/>
</dbReference>
<dbReference type="EMBL" id="FMWL01000007">
    <property type="protein sequence ID" value="SCZ79274.1"/>
    <property type="molecule type" value="Genomic_DNA"/>
</dbReference>
<comment type="similarity">
    <text evidence="3">Belongs to the peptidase M24B family.</text>
</comment>
<evidence type="ECO:0000313" key="6">
    <source>
        <dbReference type="EMBL" id="SCZ79274.1"/>
    </source>
</evidence>
<evidence type="ECO:0000259" key="5">
    <source>
        <dbReference type="Pfam" id="PF01321"/>
    </source>
</evidence>
<dbReference type="RefSeq" id="WP_092590450.1">
    <property type="nucleotide sequence ID" value="NZ_FMWL01000007.1"/>
</dbReference>
<feature type="domain" description="Creatinase N-terminal" evidence="5">
    <location>
        <begin position="5"/>
        <end position="133"/>
    </location>
</feature>
<accession>A0A1G5RYS3</accession>